<feature type="transmembrane region" description="Helical" evidence="8">
    <location>
        <begin position="166"/>
        <end position="189"/>
    </location>
</feature>
<dbReference type="InterPro" id="IPR049142">
    <property type="entry name" value="MS_channel_1st"/>
</dbReference>
<evidence type="ECO:0000256" key="4">
    <source>
        <dbReference type="ARBA" id="ARBA00022692"/>
    </source>
</evidence>
<evidence type="ECO:0000256" key="6">
    <source>
        <dbReference type="ARBA" id="ARBA00023136"/>
    </source>
</evidence>
<dbReference type="InterPro" id="IPR011014">
    <property type="entry name" value="MscS_channel_TM-2"/>
</dbReference>
<dbReference type="Pfam" id="PF00924">
    <property type="entry name" value="MS_channel_2nd"/>
    <property type="match status" value="1"/>
</dbReference>
<keyword evidence="3" id="KW-1003">Cell membrane</keyword>
<evidence type="ECO:0000256" key="5">
    <source>
        <dbReference type="ARBA" id="ARBA00022989"/>
    </source>
</evidence>
<dbReference type="Proteomes" id="UP001500320">
    <property type="component" value="Unassembled WGS sequence"/>
</dbReference>
<gene>
    <name evidence="12" type="ORF">GCM10010466_06520</name>
</gene>
<dbReference type="Gene3D" id="1.10.287.1260">
    <property type="match status" value="1"/>
</dbReference>
<dbReference type="InterPro" id="IPR023408">
    <property type="entry name" value="MscS_beta-dom_sf"/>
</dbReference>
<dbReference type="SUPFAM" id="SSF82861">
    <property type="entry name" value="Mechanosensitive channel protein MscS (YggB), transmembrane region"/>
    <property type="match status" value="1"/>
</dbReference>
<evidence type="ECO:0000259" key="11">
    <source>
        <dbReference type="Pfam" id="PF21088"/>
    </source>
</evidence>
<protein>
    <submittedName>
        <fullName evidence="12">Mechanosensitive ion channel family protein</fullName>
    </submittedName>
</protein>
<keyword evidence="6 8" id="KW-0472">Membrane</keyword>
<dbReference type="InterPro" id="IPR010920">
    <property type="entry name" value="LSM_dom_sf"/>
</dbReference>
<feature type="transmembrane region" description="Helical" evidence="8">
    <location>
        <begin position="67"/>
        <end position="87"/>
    </location>
</feature>
<feature type="domain" description="Mechanosensitive ion channel transmembrane helices 2/3" evidence="11">
    <location>
        <begin position="147"/>
        <end position="186"/>
    </location>
</feature>
<evidence type="ECO:0000256" key="2">
    <source>
        <dbReference type="ARBA" id="ARBA00008017"/>
    </source>
</evidence>
<comment type="caution">
    <text evidence="12">The sequence shown here is derived from an EMBL/GenBank/DDBJ whole genome shotgun (WGS) entry which is preliminary data.</text>
</comment>
<keyword evidence="5 8" id="KW-1133">Transmembrane helix</keyword>
<evidence type="ECO:0000256" key="1">
    <source>
        <dbReference type="ARBA" id="ARBA00004651"/>
    </source>
</evidence>
<reference evidence="13" key="1">
    <citation type="journal article" date="2019" name="Int. J. Syst. Evol. Microbiol.">
        <title>The Global Catalogue of Microorganisms (GCM) 10K type strain sequencing project: providing services to taxonomists for standard genome sequencing and annotation.</title>
        <authorList>
            <consortium name="The Broad Institute Genomics Platform"/>
            <consortium name="The Broad Institute Genome Sequencing Center for Infectious Disease"/>
            <person name="Wu L."/>
            <person name="Ma J."/>
        </authorList>
    </citation>
    <scope>NUCLEOTIDE SEQUENCE [LARGE SCALE GENOMIC DNA]</scope>
    <source>
        <strain evidence="13">JCM 9373</strain>
    </source>
</reference>
<evidence type="ECO:0000256" key="7">
    <source>
        <dbReference type="SAM" id="MobiDB-lite"/>
    </source>
</evidence>
<sequence>MFLLSPSPSPTPTPTPTPSPVPSPSPTPTSILDFTTQMSEGLTRACSGSGDNDILCDAVYSVLPASWAPVIAGLLSIVLILAVAVVLRKVVHRLITRVVRRASAGNASIAGRLRGRQTVQPEGLDAVAVERRRQRAETIGSVLRSVASIVILGTAVLTVLERLSVPIAPLLTSVGIVGVALGFGAQELVRDFIAGMFMLLEDQYGVGDVIDVGAATGTPVTGTVEAVTLRITRLRDADGRVWYVRNGTITRVGNESQGWARATVDVPVAYSSEVPAVRDLLTQVAEEIWNDPAYRDAVIVEEPQVWGIEQISDTAVVFRISVKTIPSRQAEVAREIRIRVKTALDGAGITIAG</sequence>
<feature type="domain" description="Mechanosensitive ion channel MscS C-terminal" evidence="10">
    <location>
        <begin position="263"/>
        <end position="351"/>
    </location>
</feature>
<evidence type="ECO:0000313" key="12">
    <source>
        <dbReference type="EMBL" id="GAA3118272.1"/>
    </source>
</evidence>
<organism evidence="12 13">
    <name type="scientific">Planomonospora alba</name>
    <dbReference type="NCBI Taxonomy" id="161354"/>
    <lineage>
        <taxon>Bacteria</taxon>
        <taxon>Bacillati</taxon>
        <taxon>Actinomycetota</taxon>
        <taxon>Actinomycetes</taxon>
        <taxon>Streptosporangiales</taxon>
        <taxon>Streptosporangiaceae</taxon>
        <taxon>Planomonospora</taxon>
    </lineage>
</organism>
<dbReference type="PANTHER" id="PTHR30460:SF0">
    <property type="entry name" value="MODERATE CONDUCTANCE MECHANOSENSITIVE CHANNEL YBIO"/>
    <property type="match status" value="1"/>
</dbReference>
<keyword evidence="13" id="KW-1185">Reference proteome</keyword>
<evidence type="ECO:0000313" key="13">
    <source>
        <dbReference type="Proteomes" id="UP001500320"/>
    </source>
</evidence>
<keyword evidence="4 8" id="KW-0812">Transmembrane</keyword>
<dbReference type="InterPro" id="IPR006685">
    <property type="entry name" value="MscS_channel_2nd"/>
</dbReference>
<evidence type="ECO:0000256" key="3">
    <source>
        <dbReference type="ARBA" id="ARBA00022475"/>
    </source>
</evidence>
<name>A0ABP6MMG2_9ACTN</name>
<dbReference type="SUPFAM" id="SSF50182">
    <property type="entry name" value="Sm-like ribonucleoproteins"/>
    <property type="match status" value="1"/>
</dbReference>
<comment type="subcellular location">
    <subcellularLocation>
        <location evidence="1">Cell membrane</location>
        <topology evidence="1">Multi-pass membrane protein</topology>
    </subcellularLocation>
</comment>
<evidence type="ECO:0000259" key="9">
    <source>
        <dbReference type="Pfam" id="PF00924"/>
    </source>
</evidence>
<dbReference type="InterPro" id="IPR045276">
    <property type="entry name" value="YbiO_bact"/>
</dbReference>
<dbReference type="RefSeq" id="WP_344855712.1">
    <property type="nucleotide sequence ID" value="NZ_BAAAUT010000004.1"/>
</dbReference>
<proteinExistence type="inferred from homology"/>
<dbReference type="Gene3D" id="2.30.30.60">
    <property type="match status" value="1"/>
</dbReference>
<comment type="similarity">
    <text evidence="2">Belongs to the MscS (TC 1.A.23) family.</text>
</comment>
<dbReference type="InterPro" id="IPR011066">
    <property type="entry name" value="MscS_channel_C_sf"/>
</dbReference>
<accession>A0ABP6MMG2</accession>
<evidence type="ECO:0000259" key="10">
    <source>
        <dbReference type="Pfam" id="PF21082"/>
    </source>
</evidence>
<dbReference type="Pfam" id="PF21088">
    <property type="entry name" value="MS_channel_1st"/>
    <property type="match status" value="1"/>
</dbReference>
<dbReference type="SUPFAM" id="SSF82689">
    <property type="entry name" value="Mechanosensitive channel protein MscS (YggB), C-terminal domain"/>
    <property type="match status" value="1"/>
</dbReference>
<evidence type="ECO:0000256" key="8">
    <source>
        <dbReference type="SAM" id="Phobius"/>
    </source>
</evidence>
<dbReference type="PANTHER" id="PTHR30460">
    <property type="entry name" value="MODERATE CONDUCTANCE MECHANOSENSITIVE CHANNEL YBIO"/>
    <property type="match status" value="1"/>
</dbReference>
<dbReference type="EMBL" id="BAAAUT010000004">
    <property type="protein sequence ID" value="GAA3118272.1"/>
    <property type="molecule type" value="Genomic_DNA"/>
</dbReference>
<feature type="compositionally biased region" description="Pro residues" evidence="7">
    <location>
        <begin position="7"/>
        <end position="27"/>
    </location>
</feature>
<dbReference type="Gene3D" id="3.30.70.100">
    <property type="match status" value="1"/>
</dbReference>
<dbReference type="Pfam" id="PF21082">
    <property type="entry name" value="MS_channel_3rd"/>
    <property type="match status" value="1"/>
</dbReference>
<dbReference type="InterPro" id="IPR049278">
    <property type="entry name" value="MS_channel_C"/>
</dbReference>
<feature type="region of interest" description="Disordered" evidence="7">
    <location>
        <begin position="1"/>
        <end position="29"/>
    </location>
</feature>
<feature type="transmembrane region" description="Helical" evidence="8">
    <location>
        <begin position="141"/>
        <end position="160"/>
    </location>
</feature>
<feature type="domain" description="Mechanosensitive ion channel MscS" evidence="9">
    <location>
        <begin position="188"/>
        <end position="253"/>
    </location>
</feature>